<feature type="compositionally biased region" description="Polar residues" evidence="5">
    <location>
        <begin position="12"/>
        <end position="22"/>
    </location>
</feature>
<dbReference type="InterPro" id="IPR003441">
    <property type="entry name" value="NAC-dom"/>
</dbReference>
<dbReference type="GO" id="GO:0003677">
    <property type="term" value="F:DNA binding"/>
    <property type="evidence" value="ECO:0007669"/>
    <property type="project" value="UniProtKB-KW"/>
</dbReference>
<dbReference type="PANTHER" id="PTHR31744:SF212">
    <property type="entry name" value="PROTEIN SOMBRERO-LIKE ISOFORM X2"/>
    <property type="match status" value="1"/>
</dbReference>
<keyword evidence="3" id="KW-0804">Transcription</keyword>
<evidence type="ECO:0000256" key="2">
    <source>
        <dbReference type="ARBA" id="ARBA00023125"/>
    </source>
</evidence>
<organism evidence="7 8">
    <name type="scientific">Musa balbisiana</name>
    <name type="common">Banana</name>
    <dbReference type="NCBI Taxonomy" id="52838"/>
    <lineage>
        <taxon>Eukaryota</taxon>
        <taxon>Viridiplantae</taxon>
        <taxon>Streptophyta</taxon>
        <taxon>Embryophyta</taxon>
        <taxon>Tracheophyta</taxon>
        <taxon>Spermatophyta</taxon>
        <taxon>Magnoliopsida</taxon>
        <taxon>Liliopsida</taxon>
        <taxon>Zingiberales</taxon>
        <taxon>Musaceae</taxon>
        <taxon>Musa</taxon>
    </lineage>
</organism>
<proteinExistence type="predicted"/>
<dbReference type="Proteomes" id="UP000317650">
    <property type="component" value="Chromosome 3"/>
</dbReference>
<dbReference type="PROSITE" id="PS51005">
    <property type="entry name" value="NAC"/>
    <property type="match status" value="1"/>
</dbReference>
<dbReference type="AlphaFoldDB" id="A0A4S8J7A8"/>
<evidence type="ECO:0000256" key="1">
    <source>
        <dbReference type="ARBA" id="ARBA00023015"/>
    </source>
</evidence>
<evidence type="ECO:0000256" key="3">
    <source>
        <dbReference type="ARBA" id="ARBA00023163"/>
    </source>
</evidence>
<keyword evidence="1" id="KW-0805">Transcription regulation</keyword>
<gene>
    <name evidence="7" type="ORF">C4D60_Mb03t03250</name>
</gene>
<dbReference type="GO" id="GO:0006355">
    <property type="term" value="P:regulation of DNA-templated transcription"/>
    <property type="evidence" value="ECO:0007669"/>
    <property type="project" value="InterPro"/>
</dbReference>
<dbReference type="SUPFAM" id="SSF101941">
    <property type="entry name" value="NAC domain"/>
    <property type="match status" value="1"/>
</dbReference>
<feature type="domain" description="NAC" evidence="6">
    <location>
        <begin position="1"/>
        <end position="93"/>
    </location>
</feature>
<accession>A0A4S8J7A8</accession>
<comment type="caution">
    <text evidence="7">The sequence shown here is derived from an EMBL/GenBank/DDBJ whole genome shotgun (WGS) entry which is preliminary data.</text>
</comment>
<feature type="region of interest" description="Disordered" evidence="5">
    <location>
        <begin position="109"/>
        <end position="133"/>
    </location>
</feature>
<evidence type="ECO:0000256" key="5">
    <source>
        <dbReference type="SAM" id="MobiDB-lite"/>
    </source>
</evidence>
<dbReference type="Pfam" id="PF02365">
    <property type="entry name" value="NAM"/>
    <property type="match status" value="1"/>
</dbReference>
<protein>
    <recommendedName>
        <fullName evidence="6">NAC domain-containing protein</fullName>
    </recommendedName>
</protein>
<evidence type="ECO:0000256" key="4">
    <source>
        <dbReference type="ARBA" id="ARBA00023242"/>
    </source>
</evidence>
<keyword evidence="2" id="KW-0238">DNA-binding</keyword>
<evidence type="ECO:0000259" key="6">
    <source>
        <dbReference type="PROSITE" id="PS51005"/>
    </source>
</evidence>
<dbReference type="InterPro" id="IPR036093">
    <property type="entry name" value="NAC_dom_sf"/>
</dbReference>
<sequence>MKLEPWDLEGQQVPNWNSNQPSNNCRFWKGTGRDKAIHLSNSRRIGMRKTLVFYTGRAPRGQKTDWIMHEYRLDESLDIQKKSMKILAKIREILLGYVGRWMGCLQSIQEEEPSRSHPTRSNPRRRPVQSIEGKRLYSGGSLAQLTNPV</sequence>
<dbReference type="EMBL" id="PYDT01000006">
    <property type="protein sequence ID" value="THU57411.1"/>
    <property type="molecule type" value="Genomic_DNA"/>
</dbReference>
<evidence type="ECO:0000313" key="8">
    <source>
        <dbReference type="Proteomes" id="UP000317650"/>
    </source>
</evidence>
<dbReference type="PANTHER" id="PTHR31744">
    <property type="entry name" value="PROTEIN CUP-SHAPED COTYLEDON 2-RELATED"/>
    <property type="match status" value="1"/>
</dbReference>
<name>A0A4S8J7A8_MUSBA</name>
<keyword evidence="4" id="KW-0539">Nucleus</keyword>
<evidence type="ECO:0000313" key="7">
    <source>
        <dbReference type="EMBL" id="THU57411.1"/>
    </source>
</evidence>
<dbReference type="Gene3D" id="2.170.150.80">
    <property type="entry name" value="NAC domain"/>
    <property type="match status" value="1"/>
</dbReference>
<keyword evidence="8" id="KW-1185">Reference proteome</keyword>
<feature type="region of interest" description="Disordered" evidence="5">
    <location>
        <begin position="1"/>
        <end position="22"/>
    </location>
</feature>
<reference evidence="7 8" key="1">
    <citation type="journal article" date="2019" name="Nat. Plants">
        <title>Genome sequencing of Musa balbisiana reveals subgenome evolution and function divergence in polyploid bananas.</title>
        <authorList>
            <person name="Yao X."/>
        </authorList>
    </citation>
    <scope>NUCLEOTIDE SEQUENCE [LARGE SCALE GENOMIC DNA]</scope>
    <source>
        <strain evidence="8">cv. DH-PKW</strain>
        <tissue evidence="7">Leaves</tissue>
    </source>
</reference>